<dbReference type="SUPFAM" id="SSF103473">
    <property type="entry name" value="MFS general substrate transporter"/>
    <property type="match status" value="1"/>
</dbReference>
<feature type="transmembrane region" description="Helical" evidence="1">
    <location>
        <begin position="85"/>
        <end position="104"/>
    </location>
</feature>
<evidence type="ECO:0000313" key="3">
    <source>
        <dbReference type="Proteomes" id="UP000482295"/>
    </source>
</evidence>
<dbReference type="AlphaFoldDB" id="A0A7C9HDH6"/>
<feature type="transmembrane region" description="Helical" evidence="1">
    <location>
        <begin position="340"/>
        <end position="362"/>
    </location>
</feature>
<feature type="transmembrane region" description="Helical" evidence="1">
    <location>
        <begin position="374"/>
        <end position="394"/>
    </location>
</feature>
<keyword evidence="1" id="KW-0812">Transmembrane</keyword>
<reference evidence="2 3" key="1">
    <citation type="submission" date="2019-09" db="EMBL/GenBank/DDBJ databases">
        <title>Prevotella A2879 sp. nov., isolated from an abscess of a patient.</title>
        <authorList>
            <person name="Buhl M."/>
            <person name="Oberhettinger P."/>
        </authorList>
    </citation>
    <scope>NUCLEOTIDE SEQUENCE [LARGE SCALE GENOMIC DNA]</scope>
    <source>
        <strain evidence="2 3">A2879</strain>
    </source>
</reference>
<evidence type="ECO:0000256" key="1">
    <source>
        <dbReference type="SAM" id="Phobius"/>
    </source>
</evidence>
<feature type="transmembrane region" description="Helical" evidence="1">
    <location>
        <begin position="312"/>
        <end position="334"/>
    </location>
</feature>
<dbReference type="Proteomes" id="UP000482295">
    <property type="component" value="Unassembled WGS sequence"/>
</dbReference>
<keyword evidence="1" id="KW-0472">Membrane</keyword>
<feature type="transmembrane region" description="Helical" evidence="1">
    <location>
        <begin position="406"/>
        <end position="425"/>
    </location>
</feature>
<gene>
    <name evidence="2" type="ORF">F0475_03565</name>
</gene>
<feature type="transmembrane region" description="Helical" evidence="1">
    <location>
        <begin position="21"/>
        <end position="45"/>
    </location>
</feature>
<feature type="transmembrane region" description="Helical" evidence="1">
    <location>
        <begin position="110"/>
        <end position="132"/>
    </location>
</feature>
<dbReference type="EMBL" id="VVIQ01000003">
    <property type="protein sequence ID" value="MUL27405.1"/>
    <property type="molecule type" value="Genomic_DNA"/>
</dbReference>
<organism evidence="2 3">
    <name type="scientific">Prevotella vespertina</name>
    <dbReference type="NCBI Taxonomy" id="2608404"/>
    <lineage>
        <taxon>Bacteria</taxon>
        <taxon>Pseudomonadati</taxon>
        <taxon>Bacteroidota</taxon>
        <taxon>Bacteroidia</taxon>
        <taxon>Bacteroidales</taxon>
        <taxon>Prevotellaceae</taxon>
        <taxon>Prevotella</taxon>
    </lineage>
</organism>
<accession>A0A7C9HDH6</accession>
<evidence type="ECO:0000313" key="2">
    <source>
        <dbReference type="EMBL" id="MUL27405.1"/>
    </source>
</evidence>
<dbReference type="RefSeq" id="WP_155715405.1">
    <property type="nucleotide sequence ID" value="NZ_VVIQ01000003.1"/>
</dbReference>
<dbReference type="InterPro" id="IPR036259">
    <property type="entry name" value="MFS_trans_sf"/>
</dbReference>
<keyword evidence="1" id="KW-1133">Transmembrane helix</keyword>
<feature type="transmembrane region" description="Helical" evidence="1">
    <location>
        <begin position="244"/>
        <end position="266"/>
    </location>
</feature>
<proteinExistence type="predicted"/>
<feature type="transmembrane region" description="Helical" evidence="1">
    <location>
        <begin position="184"/>
        <end position="207"/>
    </location>
</feature>
<dbReference type="Gene3D" id="1.20.1250.20">
    <property type="entry name" value="MFS general substrate transporter like domains"/>
    <property type="match status" value="1"/>
</dbReference>
<feature type="transmembrane region" description="Helical" evidence="1">
    <location>
        <begin position="51"/>
        <end position="73"/>
    </location>
</feature>
<feature type="transmembrane region" description="Helical" evidence="1">
    <location>
        <begin position="286"/>
        <end position="305"/>
    </location>
</feature>
<protein>
    <submittedName>
        <fullName evidence="2">AmpG family muropeptide MFS transporter</fullName>
    </submittedName>
</protein>
<comment type="caution">
    <text evidence="2">The sequence shown here is derived from an EMBL/GenBank/DDBJ whole genome shotgun (WGS) entry which is preliminary data.</text>
</comment>
<name>A0A7C9HDH6_9BACT</name>
<feature type="transmembrane region" description="Helical" evidence="1">
    <location>
        <begin position="153"/>
        <end position="172"/>
    </location>
</feature>
<keyword evidence="3" id="KW-1185">Reference proteome</keyword>
<sequence length="437" mass="49142">MNDGQQIRKGVPITSQWSSHWLWIPTLYLTRGLPYVILLMTSLVYYNRMGLSNGAITLTTSWFFLPFILRPLLGRIVVGYESKRFWIVLTECVMALSLVASALSVRLDNWFSYSVAAFMVIAIAAALHDVAIERLYNREALLLKRPAFFGLRAVSYLLSIIVGMAIPITLAGNLEVINRTVRPAWATLFWALAVLMIALTLLHALILPKAVIRAKLPIWSGVTRQWWHDVTAAFIRRPHYVANLVFLFCFLIPEGMFIRVAPLFLIDPGSNGGLALSPQELGLVQGTVGTFAFIAGCGLGISLVRRDGLQRWLWPFVMTLTLPKFLFVYLSYYFVSTLSIINICIIIDYFGAGLGLTTYIVWLGFCTKGKHSTFTYSLGTAITAFSMVMSGWFTGFLQEYVGYRKFFLMVAISGIISFIVAYFIPITKDIGKRERLI</sequence>